<evidence type="ECO:0000256" key="5">
    <source>
        <dbReference type="SAM" id="Phobius"/>
    </source>
</evidence>
<comment type="subcellular location">
    <subcellularLocation>
        <location evidence="1">Membrane</location>
        <topology evidence="1">Multi-pass membrane protein</topology>
    </subcellularLocation>
</comment>
<feature type="transmembrane region" description="Helical" evidence="5">
    <location>
        <begin position="207"/>
        <end position="228"/>
    </location>
</feature>
<feature type="non-terminal residue" evidence="6">
    <location>
        <position position="1"/>
    </location>
</feature>
<dbReference type="SUPFAM" id="SSF103473">
    <property type="entry name" value="MFS general substrate transporter"/>
    <property type="match status" value="1"/>
</dbReference>
<name>A0A401NM79_SCYTO</name>
<evidence type="ECO:0000256" key="1">
    <source>
        <dbReference type="ARBA" id="ARBA00004141"/>
    </source>
</evidence>
<feature type="transmembrane region" description="Helical" evidence="5">
    <location>
        <begin position="176"/>
        <end position="195"/>
    </location>
</feature>
<reference evidence="6 7" key="1">
    <citation type="journal article" date="2018" name="Nat. Ecol. Evol.">
        <title>Shark genomes provide insights into elasmobranch evolution and the origin of vertebrates.</title>
        <authorList>
            <person name="Hara Y"/>
            <person name="Yamaguchi K"/>
            <person name="Onimaru K"/>
            <person name="Kadota M"/>
            <person name="Koyanagi M"/>
            <person name="Keeley SD"/>
            <person name="Tatsumi K"/>
            <person name="Tanaka K"/>
            <person name="Motone F"/>
            <person name="Kageyama Y"/>
            <person name="Nozu R"/>
            <person name="Adachi N"/>
            <person name="Nishimura O"/>
            <person name="Nakagawa R"/>
            <person name="Tanegashima C"/>
            <person name="Kiyatake I"/>
            <person name="Matsumoto R"/>
            <person name="Murakumo K"/>
            <person name="Nishida K"/>
            <person name="Terakita A"/>
            <person name="Kuratani S"/>
            <person name="Sato K"/>
            <person name="Hyodo S Kuraku.S."/>
        </authorList>
    </citation>
    <scope>NUCLEOTIDE SEQUENCE [LARGE SCALE GENOMIC DNA]</scope>
</reference>
<evidence type="ECO:0000313" key="6">
    <source>
        <dbReference type="EMBL" id="GCB61959.1"/>
    </source>
</evidence>
<dbReference type="STRING" id="75743.A0A401NM79"/>
<dbReference type="OrthoDB" id="3936150at2759"/>
<evidence type="ECO:0000256" key="3">
    <source>
        <dbReference type="ARBA" id="ARBA00022989"/>
    </source>
</evidence>
<protein>
    <recommendedName>
        <fullName evidence="8">Major facilitator superfamily (MFS) profile domain-containing protein</fullName>
    </recommendedName>
</protein>
<dbReference type="Pfam" id="PF00083">
    <property type="entry name" value="Sugar_tr"/>
    <property type="match status" value="1"/>
</dbReference>
<proteinExistence type="predicted"/>
<evidence type="ECO:0008006" key="8">
    <source>
        <dbReference type="Google" id="ProtNLM"/>
    </source>
</evidence>
<dbReference type="OMA" id="CNIASIT"/>
<dbReference type="AlphaFoldDB" id="A0A401NM79"/>
<evidence type="ECO:0000313" key="7">
    <source>
        <dbReference type="Proteomes" id="UP000288216"/>
    </source>
</evidence>
<keyword evidence="4 5" id="KW-0472">Membrane</keyword>
<dbReference type="InterPro" id="IPR005828">
    <property type="entry name" value="MFS_sugar_transport-like"/>
</dbReference>
<accession>A0A401NM79</accession>
<dbReference type="GO" id="GO:0016020">
    <property type="term" value="C:membrane"/>
    <property type="evidence" value="ECO:0007669"/>
    <property type="project" value="UniProtKB-SubCell"/>
</dbReference>
<dbReference type="PANTHER" id="PTHR24064">
    <property type="entry name" value="SOLUTE CARRIER FAMILY 22 MEMBER"/>
    <property type="match status" value="1"/>
</dbReference>
<comment type="caution">
    <text evidence="6">The sequence shown here is derived from an EMBL/GenBank/DDBJ whole genome shotgun (WGS) entry which is preliminary data.</text>
</comment>
<feature type="transmembrane region" description="Helical" evidence="5">
    <location>
        <begin position="7"/>
        <end position="25"/>
    </location>
</feature>
<sequence length="318" mass="35993">CRYGRKLVLFGTMAVQTGFSMLQTLSPNWEVFCFLNFLVGLGQISNWVSAFVLGSELLGKSTRVIFGTLGICIFYAIGYMTLPLIAYFIRSWRMLLFILALPSLLYIPLWWFIPESPRWLLIKGKVQEAEAILRYAAKKNGVTPPAVLFNELELEDMKAKSKQSYSIIHLFKTSNIRTITIINLLVWMILTAEYFGLSLSTPNLHGLATALVMAGKFGTSSAFSMVYVHTAELYPTAVRNMGVGVGSTASRVGSIISPYIFYLGSKVEILIEITSIEMEKTLQWSVKRRKFNPALVTDQQKWTVMYFQFIYLSNITSW</sequence>
<dbReference type="Gene3D" id="1.20.1250.20">
    <property type="entry name" value="MFS general substrate transporter like domains"/>
    <property type="match status" value="2"/>
</dbReference>
<feature type="transmembrane region" description="Helical" evidence="5">
    <location>
        <begin position="95"/>
        <end position="113"/>
    </location>
</feature>
<dbReference type="GO" id="GO:0022857">
    <property type="term" value="F:transmembrane transporter activity"/>
    <property type="evidence" value="ECO:0007669"/>
    <property type="project" value="InterPro"/>
</dbReference>
<keyword evidence="7" id="KW-1185">Reference proteome</keyword>
<feature type="transmembrane region" description="Helical" evidence="5">
    <location>
        <begin position="65"/>
        <end position="89"/>
    </location>
</feature>
<gene>
    <name evidence="6" type="ORF">scyTo_0014418</name>
</gene>
<keyword evidence="3 5" id="KW-1133">Transmembrane helix</keyword>
<keyword evidence="2 5" id="KW-0812">Transmembrane</keyword>
<dbReference type="Proteomes" id="UP000288216">
    <property type="component" value="Unassembled WGS sequence"/>
</dbReference>
<dbReference type="InterPro" id="IPR036259">
    <property type="entry name" value="MFS_trans_sf"/>
</dbReference>
<evidence type="ECO:0000256" key="4">
    <source>
        <dbReference type="ARBA" id="ARBA00023136"/>
    </source>
</evidence>
<dbReference type="EMBL" id="BFAA01007726">
    <property type="protein sequence ID" value="GCB61959.1"/>
    <property type="molecule type" value="Genomic_DNA"/>
</dbReference>
<organism evidence="6 7">
    <name type="scientific">Scyliorhinus torazame</name>
    <name type="common">Cloudy catshark</name>
    <name type="synonym">Catulus torazame</name>
    <dbReference type="NCBI Taxonomy" id="75743"/>
    <lineage>
        <taxon>Eukaryota</taxon>
        <taxon>Metazoa</taxon>
        <taxon>Chordata</taxon>
        <taxon>Craniata</taxon>
        <taxon>Vertebrata</taxon>
        <taxon>Chondrichthyes</taxon>
        <taxon>Elasmobranchii</taxon>
        <taxon>Galeomorphii</taxon>
        <taxon>Galeoidea</taxon>
        <taxon>Carcharhiniformes</taxon>
        <taxon>Scyliorhinidae</taxon>
        <taxon>Scyliorhinus</taxon>
    </lineage>
</organism>
<evidence type="ECO:0000256" key="2">
    <source>
        <dbReference type="ARBA" id="ARBA00022692"/>
    </source>
</evidence>
<feature type="transmembrane region" description="Helical" evidence="5">
    <location>
        <begin position="31"/>
        <end position="53"/>
    </location>
</feature>